<name>A0A7V8ZU77_9PSED</name>
<protein>
    <recommendedName>
        <fullName evidence="1">Phage tail assembly chaperone-like domain-containing protein</fullName>
    </recommendedName>
</protein>
<sequence>MAVCSSPIKENCMFWARIESGSVVETTDCDPSERFHSDLLWQACPSDVRPGWAILDGEFFPPPVQTSEQAEVERVWRSFELVTTEWLVTRHRDELDLGLVPTLTAKQFPELLSYRQALRDWPQTSAFPSAEFRPIAPLWIAEQSQ</sequence>
<evidence type="ECO:0000313" key="3">
    <source>
        <dbReference type="Proteomes" id="UP000572407"/>
    </source>
</evidence>
<evidence type="ECO:0000313" key="2">
    <source>
        <dbReference type="EMBL" id="MBA1379819.1"/>
    </source>
</evidence>
<dbReference type="EMBL" id="VDLV01000033">
    <property type="protein sequence ID" value="MBA1379819.1"/>
    <property type="molecule type" value="Genomic_DNA"/>
</dbReference>
<evidence type="ECO:0000259" key="1">
    <source>
        <dbReference type="Pfam" id="PF16778"/>
    </source>
</evidence>
<dbReference type="Pfam" id="PF16778">
    <property type="entry name" value="Phage_tail_APC"/>
    <property type="match status" value="1"/>
</dbReference>
<reference evidence="2 3" key="1">
    <citation type="submission" date="2019-06" db="EMBL/GenBank/DDBJ databases">
        <title>Analysis of the biodiversity of Brassica napus bacterial endophytes for the selection of potential efficient biofertilizers for rapeseed crops.</title>
        <authorList>
            <person name="Jimenez-Gomez A."/>
            <person name="Saati-Santamaria Z."/>
            <person name="Menendez E."/>
            <person name="Rivas R."/>
            <person name="Mateos P.F."/>
            <person name="Velazquez E."/>
            <person name="Garcia-Fraile P."/>
        </authorList>
    </citation>
    <scope>NUCLEOTIDE SEQUENCE [LARGE SCALE GENOMIC DNA]</scope>
    <source>
        <strain evidence="2 3">CDVBN10</strain>
    </source>
</reference>
<feature type="domain" description="Phage tail assembly chaperone-like" evidence="1">
    <location>
        <begin position="71"/>
        <end position="137"/>
    </location>
</feature>
<organism evidence="2 3">
    <name type="scientific">Pseudomonas brassicacearum subsp. neoaurantiaca</name>
    <dbReference type="NCBI Taxonomy" id="494916"/>
    <lineage>
        <taxon>Bacteria</taxon>
        <taxon>Pseudomonadati</taxon>
        <taxon>Pseudomonadota</taxon>
        <taxon>Gammaproteobacteria</taxon>
        <taxon>Pseudomonadales</taxon>
        <taxon>Pseudomonadaceae</taxon>
        <taxon>Pseudomonas</taxon>
    </lineage>
</organism>
<dbReference type="Proteomes" id="UP000572407">
    <property type="component" value="Unassembled WGS sequence"/>
</dbReference>
<dbReference type="InterPro" id="IPR031893">
    <property type="entry name" value="Phage_tail_APC"/>
</dbReference>
<accession>A0A7V8ZU77</accession>
<comment type="caution">
    <text evidence="2">The sequence shown here is derived from an EMBL/GenBank/DDBJ whole genome shotgun (WGS) entry which is preliminary data.</text>
</comment>
<gene>
    <name evidence="2" type="ORF">FHK92_18745</name>
</gene>
<dbReference type="AlphaFoldDB" id="A0A7V8ZU77"/>
<proteinExistence type="predicted"/>